<protein>
    <submittedName>
        <fullName evidence="1">Uncharacterized protein</fullName>
    </submittedName>
</protein>
<dbReference type="Proteomes" id="UP000507695">
    <property type="component" value="Unassembled WGS sequence"/>
</dbReference>
<dbReference type="AlphaFoldDB" id="A0A4P0Y8V6"/>
<organism evidence="1">
    <name type="scientific">Klebsiella pneumoniae</name>
    <dbReference type="NCBI Taxonomy" id="573"/>
    <lineage>
        <taxon>Bacteria</taxon>
        <taxon>Pseudomonadati</taxon>
        <taxon>Pseudomonadota</taxon>
        <taxon>Gammaproteobacteria</taxon>
        <taxon>Enterobacterales</taxon>
        <taxon>Enterobacteriaceae</taxon>
        <taxon>Klebsiella/Raoultella group</taxon>
        <taxon>Klebsiella</taxon>
        <taxon>Klebsiella pneumoniae complex</taxon>
    </lineage>
</organism>
<sequence length="67" mass="7439">MMALRVFRLMSDLKMAVEVGLVVGTIPQMMPIGSAIVMVPKVSSSDRTPQVFSSYKRCKCIRKQSGF</sequence>
<accession>A0A4P0Y8V6</accession>
<gene>
    <name evidence="1" type="ORF">NCTC9183_04432</name>
</gene>
<proteinExistence type="predicted"/>
<reference evidence="1" key="1">
    <citation type="submission" date="2019-04" db="EMBL/GenBank/DDBJ databases">
        <authorList>
            <consortium name="Pathogen Informatics"/>
        </authorList>
    </citation>
    <scope>NUCLEOTIDE SEQUENCE</scope>
    <source>
        <strain evidence="1">NCTC9183</strain>
    </source>
</reference>
<dbReference type="EMBL" id="CABDVL010000003">
    <property type="protein sequence ID" value="VTM56977.1"/>
    <property type="molecule type" value="Genomic_DNA"/>
</dbReference>
<evidence type="ECO:0000313" key="1">
    <source>
        <dbReference type="EMBL" id="VTM56977.1"/>
    </source>
</evidence>
<name>A0A4P0Y8V6_KLEPN</name>